<evidence type="ECO:0000259" key="1">
    <source>
        <dbReference type="Pfam" id="PF22924"/>
    </source>
</evidence>
<dbReference type="AlphaFoldDB" id="A0A7J8E023"/>
<comment type="caution">
    <text evidence="2">The sequence shown here is derived from an EMBL/GenBank/DDBJ whole genome shotgun (WGS) entry which is preliminary data.</text>
</comment>
<reference evidence="2 3" key="1">
    <citation type="journal article" date="2020" name="Nature">
        <title>Six reference-quality genomes reveal evolution of bat adaptations.</title>
        <authorList>
            <person name="Jebb D."/>
            <person name="Huang Z."/>
            <person name="Pippel M."/>
            <person name="Hughes G.M."/>
            <person name="Lavrichenko K."/>
            <person name="Devanna P."/>
            <person name="Winkler S."/>
            <person name="Jermiin L.S."/>
            <person name="Skirmuntt E.C."/>
            <person name="Katzourakis A."/>
            <person name="Burkitt-Gray L."/>
            <person name="Ray D.A."/>
            <person name="Sullivan K.A.M."/>
            <person name="Roscito J.G."/>
            <person name="Kirilenko B.M."/>
            <person name="Davalos L.M."/>
            <person name="Corthals A.P."/>
            <person name="Power M.L."/>
            <person name="Jones G."/>
            <person name="Ransome R.D."/>
            <person name="Dechmann D.K.N."/>
            <person name="Locatelli A.G."/>
            <person name="Puechmaille S.J."/>
            <person name="Fedrigo O."/>
            <person name="Jarvis E.D."/>
            <person name="Hiller M."/>
            <person name="Vernes S.C."/>
            <person name="Myers E.W."/>
            <person name="Teeling E.C."/>
        </authorList>
    </citation>
    <scope>NUCLEOTIDE SEQUENCE [LARGE SCALE GENOMIC DNA]</scope>
    <source>
        <strain evidence="2">MMolMol1</strain>
        <tissue evidence="2">Muscle</tissue>
    </source>
</reference>
<protein>
    <recommendedName>
        <fullName evidence="1">Acyl-CoA oxidase C-alpha1 domain-containing protein</fullName>
    </recommendedName>
</protein>
<organism evidence="2 3">
    <name type="scientific">Molossus molossus</name>
    <name type="common">Pallas' mastiff bat</name>
    <name type="synonym">Vespertilio molossus</name>
    <dbReference type="NCBI Taxonomy" id="27622"/>
    <lineage>
        <taxon>Eukaryota</taxon>
        <taxon>Metazoa</taxon>
        <taxon>Chordata</taxon>
        <taxon>Craniata</taxon>
        <taxon>Vertebrata</taxon>
        <taxon>Euteleostomi</taxon>
        <taxon>Mammalia</taxon>
        <taxon>Eutheria</taxon>
        <taxon>Laurasiatheria</taxon>
        <taxon>Chiroptera</taxon>
        <taxon>Yangochiroptera</taxon>
        <taxon>Molossidae</taxon>
        <taxon>Molossus</taxon>
    </lineage>
</organism>
<sequence>MPYLAQDTEKILKDRATDFQFFSLACDETMDITNTAQLAVFVPGITAEFDTRQELLSLEAMHGTTRGDQPSSKSHEGPIQSHLIRTKNSLYHLEKDRPEAERQFGPKGKEEVKTIEHQTQSFRLMPHLATTLALTFTSRHAGVLLDEAVFQGTELVDSRPRQALVAGPKAYSTRENLRCLQDGRECTGGMKRHDTWGLFFQAGHQPGTRQAPWELLGTLRAGALVPFLSRPCSPQHKAVGRDAGIC</sequence>
<dbReference type="Gene3D" id="1.20.140.10">
    <property type="entry name" value="Butyryl-CoA Dehydrogenase, subunit A, domain 3"/>
    <property type="match status" value="1"/>
</dbReference>
<dbReference type="InParanoid" id="A0A7J8E023"/>
<dbReference type="SUPFAM" id="SSF47203">
    <property type="entry name" value="Acyl-CoA dehydrogenase C-terminal domain-like"/>
    <property type="match status" value="1"/>
</dbReference>
<dbReference type="InterPro" id="IPR036250">
    <property type="entry name" value="AcylCo_DH-like_C"/>
</dbReference>
<keyword evidence="3" id="KW-1185">Reference proteome</keyword>
<accession>A0A7J8E023</accession>
<dbReference type="Proteomes" id="UP000550707">
    <property type="component" value="Unassembled WGS sequence"/>
</dbReference>
<gene>
    <name evidence="2" type="ORF">HJG59_000214</name>
</gene>
<evidence type="ECO:0000313" key="2">
    <source>
        <dbReference type="EMBL" id="KAF6428847.1"/>
    </source>
</evidence>
<dbReference type="PANTHER" id="PTHR45913:SF9">
    <property type="entry name" value="GENERAL TRANSCRIPTION FACTOR II-I REPEAT DOMAIN-CONTAINING PROTEIN 2-LIKE-RELATED"/>
    <property type="match status" value="1"/>
</dbReference>
<dbReference type="Pfam" id="PF22924">
    <property type="entry name" value="ACOX_C_alpha1"/>
    <property type="match status" value="1"/>
</dbReference>
<dbReference type="GO" id="GO:0016627">
    <property type="term" value="F:oxidoreductase activity, acting on the CH-CH group of donors"/>
    <property type="evidence" value="ECO:0007669"/>
    <property type="project" value="InterPro"/>
</dbReference>
<proteinExistence type="predicted"/>
<name>A0A7J8E023_MOLMO</name>
<dbReference type="InterPro" id="IPR055060">
    <property type="entry name" value="ACOX_C_alpha1"/>
</dbReference>
<dbReference type="EMBL" id="JACASF010000015">
    <property type="protein sequence ID" value="KAF6428847.1"/>
    <property type="molecule type" value="Genomic_DNA"/>
</dbReference>
<evidence type="ECO:0000313" key="3">
    <source>
        <dbReference type="Proteomes" id="UP000550707"/>
    </source>
</evidence>
<dbReference type="PANTHER" id="PTHR45913">
    <property type="entry name" value="EPM2A-INTERACTING PROTEIN 1"/>
    <property type="match status" value="1"/>
</dbReference>
<feature type="domain" description="Acyl-CoA oxidase C-alpha1" evidence="1">
    <location>
        <begin position="102"/>
        <end position="189"/>
    </location>
</feature>